<feature type="transmembrane region" description="Helical" evidence="8">
    <location>
        <begin position="275"/>
        <end position="296"/>
    </location>
</feature>
<reference evidence="9 11" key="1">
    <citation type="submission" date="2015-10" db="EMBL/GenBank/DDBJ databases">
        <title>The cercosporin biosynthetic gene cluster was horizontally transferred to several fungal lineages and shown to be expanded in Cercospora beticola based on microsynteny with recipient genomes.</title>
        <authorList>
            <person name="De Jonge R."/>
            <person name="Ebert M.K."/>
            <person name="Suttle J.C."/>
            <person name="Jurick Ii W.M."/>
            <person name="Secor G.A."/>
            <person name="Thomma B.P."/>
            <person name="Van De Peer Y."/>
            <person name="Bolton M.D."/>
        </authorList>
    </citation>
    <scope>NUCLEOTIDE SEQUENCE [LARGE SCALE GENOMIC DNA]</scope>
    <source>
        <strain evidence="9 11">09-40</strain>
    </source>
</reference>
<feature type="transmembrane region" description="Helical" evidence="8">
    <location>
        <begin position="248"/>
        <end position="269"/>
    </location>
</feature>
<feature type="transmembrane region" description="Helical" evidence="8">
    <location>
        <begin position="396"/>
        <end position="417"/>
    </location>
</feature>
<feature type="compositionally biased region" description="Basic and acidic residues" evidence="7">
    <location>
        <begin position="584"/>
        <end position="593"/>
    </location>
</feature>
<comment type="subcellular location">
    <subcellularLocation>
        <location evidence="1">Membrane</location>
        <topology evidence="1">Multi-pass membrane protein</topology>
    </subcellularLocation>
</comment>
<keyword evidence="5 8" id="KW-1133">Transmembrane helix</keyword>
<keyword evidence="4 8" id="KW-0812">Transmembrane</keyword>
<evidence type="ECO:0000313" key="12">
    <source>
        <dbReference type="Proteomes" id="UP001302367"/>
    </source>
</evidence>
<keyword evidence="6 8" id="KW-0472">Membrane</keyword>
<organism evidence="9 11">
    <name type="scientific">Cercospora beticola</name>
    <name type="common">Sugarbeet leaf spot fungus</name>
    <dbReference type="NCBI Taxonomy" id="122368"/>
    <lineage>
        <taxon>Eukaryota</taxon>
        <taxon>Fungi</taxon>
        <taxon>Dikarya</taxon>
        <taxon>Ascomycota</taxon>
        <taxon>Pezizomycotina</taxon>
        <taxon>Dothideomycetes</taxon>
        <taxon>Dothideomycetidae</taxon>
        <taxon>Mycosphaerellales</taxon>
        <taxon>Mycosphaerellaceae</taxon>
        <taxon>Cercospora</taxon>
    </lineage>
</organism>
<dbReference type="Proteomes" id="UP001302367">
    <property type="component" value="Chromosome 2"/>
</dbReference>
<keyword evidence="12" id="KW-1185">Reference proteome</keyword>
<sequence>MNHEDGAAELHATLQQTSGRNSIGGTTGGRAASVDMTGAKLPIVEHEKAPAVDAEHQHEQTPDDAEPNEYEKQTLRHIGDKFPASAYLIAAVELCERFTYYGCQGLFQNYINNRPGGQDGPRGLGLGHAGATGLNLFFQFFCYVTPIIGAIISDQYLGKYKTIVIFAGVYWCGLVILWTTALPTSIEGGHALGGYVTALVVIAFGTGGIKSNIAPLIADQYTRRLMAIKTLPSGERVVIDPAITYQRIYMMFYGCINIGCLSLLATPFMEKYEGFWTAYLMCFFMFCVGVAVLVFCRGRYIDRPPQGSIITDAFKAIGIMIVNRNTSAAKPSWREANGKTKAVAWNDHFIDELKRALRACKVFCFYPVFWVIYGQFSSNFVSQAGQMEGHGMPNDLMQNFDPISIIVFIPILDRFVYPALRKMHIELKPIARICIGFVLASLCVAYAAIVQHLIYSAGPCYGRPGHCPAGMDGETPLPNHLHIAVQTPAYVFIGLAEIFISVTGLEYAYTKAPPSMKSFVQSLYLFTNAIGSALGEALVPATGDPAIMWMYTGISVASFITAIVVWIIFHHYDREETAMNELDARAHSEKTDPASETASVADRPATQPNEKI</sequence>
<keyword evidence="3" id="KW-0813">Transport</keyword>
<evidence type="ECO:0000313" key="11">
    <source>
        <dbReference type="Proteomes" id="UP000230605"/>
    </source>
</evidence>
<accession>A0A2G5HY76</accession>
<feature type="region of interest" description="Disordered" evidence="7">
    <location>
        <begin position="584"/>
        <end position="612"/>
    </location>
</feature>
<evidence type="ECO:0000256" key="7">
    <source>
        <dbReference type="SAM" id="MobiDB-lite"/>
    </source>
</evidence>
<dbReference type="EMBL" id="LKMD01000102">
    <property type="protein sequence ID" value="PIA97478.1"/>
    <property type="molecule type" value="Genomic_DNA"/>
</dbReference>
<protein>
    <submittedName>
        <fullName evidence="9">Putative peptide transporter ptr2</fullName>
    </submittedName>
</protein>
<dbReference type="FunFam" id="1.20.1250.20:FF:000085">
    <property type="entry name" value="MFS peptide transporter Ptr2"/>
    <property type="match status" value="1"/>
</dbReference>
<feature type="transmembrane region" description="Helical" evidence="8">
    <location>
        <begin position="522"/>
        <end position="541"/>
    </location>
</feature>
<evidence type="ECO:0000313" key="10">
    <source>
        <dbReference type="EMBL" id="WPA98996.1"/>
    </source>
</evidence>
<name>A0A2G5HY76_CERBT</name>
<evidence type="ECO:0000256" key="6">
    <source>
        <dbReference type="ARBA" id="ARBA00023136"/>
    </source>
</evidence>
<reference evidence="10 12" key="2">
    <citation type="submission" date="2023-09" db="EMBL/GenBank/DDBJ databases">
        <title>Complete-Gapless Cercospora beticola genome.</title>
        <authorList>
            <person name="Wyatt N.A."/>
            <person name="Spanner R.E."/>
            <person name="Bolton M.D."/>
        </authorList>
    </citation>
    <scope>NUCLEOTIDE SEQUENCE [LARGE SCALE GENOMIC DNA]</scope>
    <source>
        <strain evidence="10">Cb09-40</strain>
    </source>
</reference>
<dbReference type="EMBL" id="CP134185">
    <property type="protein sequence ID" value="WPA98996.1"/>
    <property type="molecule type" value="Genomic_DNA"/>
</dbReference>
<dbReference type="GO" id="GO:0071916">
    <property type="term" value="F:dipeptide transmembrane transporter activity"/>
    <property type="evidence" value="ECO:0007669"/>
    <property type="project" value="UniProtKB-ARBA"/>
</dbReference>
<feature type="transmembrane region" description="Helical" evidence="8">
    <location>
        <begin position="192"/>
        <end position="218"/>
    </location>
</feature>
<dbReference type="SUPFAM" id="SSF103473">
    <property type="entry name" value="MFS general substrate transporter"/>
    <property type="match status" value="2"/>
</dbReference>
<proteinExistence type="inferred from homology"/>
<feature type="transmembrane region" description="Helical" evidence="8">
    <location>
        <begin position="489"/>
        <end position="510"/>
    </location>
</feature>
<dbReference type="InterPro" id="IPR036259">
    <property type="entry name" value="MFS_trans_sf"/>
</dbReference>
<feature type="transmembrane region" description="Helical" evidence="8">
    <location>
        <begin position="547"/>
        <end position="569"/>
    </location>
</feature>
<dbReference type="InterPro" id="IPR000109">
    <property type="entry name" value="POT_fam"/>
</dbReference>
<evidence type="ECO:0000256" key="1">
    <source>
        <dbReference type="ARBA" id="ARBA00004141"/>
    </source>
</evidence>
<dbReference type="AlphaFoldDB" id="A0A2G5HY76"/>
<dbReference type="Pfam" id="PF00854">
    <property type="entry name" value="PTR2"/>
    <property type="match status" value="1"/>
</dbReference>
<dbReference type="OrthoDB" id="8904098at2759"/>
<evidence type="ECO:0000256" key="2">
    <source>
        <dbReference type="ARBA" id="ARBA00005982"/>
    </source>
</evidence>
<dbReference type="GO" id="GO:0005886">
    <property type="term" value="C:plasma membrane"/>
    <property type="evidence" value="ECO:0007669"/>
    <property type="project" value="UniProtKB-ARBA"/>
</dbReference>
<evidence type="ECO:0000256" key="5">
    <source>
        <dbReference type="ARBA" id="ARBA00022989"/>
    </source>
</evidence>
<evidence type="ECO:0000313" key="9">
    <source>
        <dbReference type="EMBL" id="PIA97478.1"/>
    </source>
</evidence>
<dbReference type="InterPro" id="IPR018456">
    <property type="entry name" value="PTR2_symporter_CS"/>
</dbReference>
<evidence type="ECO:0000256" key="3">
    <source>
        <dbReference type="ARBA" id="ARBA00022448"/>
    </source>
</evidence>
<evidence type="ECO:0000256" key="8">
    <source>
        <dbReference type="SAM" id="Phobius"/>
    </source>
</evidence>
<feature type="transmembrane region" description="Helical" evidence="8">
    <location>
        <begin position="359"/>
        <end position="376"/>
    </location>
</feature>
<feature type="transmembrane region" description="Helical" evidence="8">
    <location>
        <begin position="429"/>
        <end position="449"/>
    </location>
</feature>
<comment type="similarity">
    <text evidence="2">Belongs to the major facilitator superfamily. Proton-dependent oligopeptide transporter (POT/PTR) (TC 2.A.17) family.</text>
</comment>
<evidence type="ECO:0000256" key="4">
    <source>
        <dbReference type="ARBA" id="ARBA00022692"/>
    </source>
</evidence>
<dbReference type="PROSITE" id="PS01022">
    <property type="entry name" value="PTR2_1"/>
    <property type="match status" value="1"/>
</dbReference>
<dbReference type="Proteomes" id="UP000230605">
    <property type="component" value="Chromosome 2"/>
</dbReference>
<feature type="transmembrane region" description="Helical" evidence="8">
    <location>
        <begin position="164"/>
        <end position="186"/>
    </location>
</feature>
<dbReference type="PANTHER" id="PTHR11654">
    <property type="entry name" value="OLIGOPEPTIDE TRANSPORTER-RELATED"/>
    <property type="match status" value="1"/>
</dbReference>
<gene>
    <name evidence="9" type="ORF">CB0940_06367</name>
    <name evidence="10" type="ORF">RHO25_003610</name>
</gene>
<dbReference type="Gene3D" id="1.20.1250.20">
    <property type="entry name" value="MFS general substrate transporter like domains"/>
    <property type="match status" value="1"/>
</dbReference>
<feature type="transmembrane region" description="Helical" evidence="8">
    <location>
        <begin position="134"/>
        <end position="152"/>
    </location>
</feature>